<dbReference type="InterPro" id="IPR036273">
    <property type="entry name" value="CRAL/TRIO_N_dom_sf"/>
</dbReference>
<dbReference type="Gene3D" id="3.40.525.10">
    <property type="entry name" value="CRAL-TRIO lipid binding domain"/>
    <property type="match status" value="1"/>
</dbReference>
<feature type="compositionally biased region" description="Acidic residues" evidence="1">
    <location>
        <begin position="673"/>
        <end position="685"/>
    </location>
</feature>
<dbReference type="eggNOG" id="KOG1470">
    <property type="taxonomic scope" value="Eukaryota"/>
</dbReference>
<dbReference type="SUPFAM" id="SSF46938">
    <property type="entry name" value="CRAL/TRIO N-terminal domain"/>
    <property type="match status" value="1"/>
</dbReference>
<feature type="compositionally biased region" description="Low complexity" evidence="1">
    <location>
        <begin position="595"/>
        <end position="605"/>
    </location>
</feature>
<comment type="caution">
    <text evidence="3">The sequence shown here is derived from an EMBL/GenBank/DDBJ whole genome shotgun (WGS) entry which is preliminary data.</text>
</comment>
<dbReference type="InterPro" id="IPR036865">
    <property type="entry name" value="CRAL-TRIO_dom_sf"/>
</dbReference>
<evidence type="ECO:0000313" key="3">
    <source>
        <dbReference type="EMBL" id="KFX49332.1"/>
    </source>
</evidence>
<dbReference type="InterPro" id="IPR001251">
    <property type="entry name" value="CRAL-TRIO_dom"/>
</dbReference>
<reference evidence="3" key="1">
    <citation type="journal article" date="2014" name="PLoS Genet.">
        <title>Signature Gene Expression Reveals Novel Clues to the Molecular Mechanisms of Dimorphic Transition in Penicillium marneffei.</title>
        <authorList>
            <person name="Yang E."/>
            <person name="Wang G."/>
            <person name="Cai J."/>
            <person name="Woo P.C."/>
            <person name="Lau S.K."/>
            <person name="Yuen K.-Y."/>
            <person name="Chow W.-N."/>
            <person name="Lin X."/>
        </authorList>
    </citation>
    <scope>NUCLEOTIDE SEQUENCE [LARGE SCALE GENOMIC DNA]</scope>
    <source>
        <strain evidence="3">PM1</strain>
    </source>
</reference>
<accession>A0A093V9V6</accession>
<dbReference type="PROSITE" id="PS50191">
    <property type="entry name" value="CRAL_TRIO"/>
    <property type="match status" value="1"/>
</dbReference>
<proteinExistence type="predicted"/>
<feature type="region of interest" description="Disordered" evidence="1">
    <location>
        <begin position="619"/>
        <end position="768"/>
    </location>
</feature>
<feature type="compositionally biased region" description="Acidic residues" evidence="1">
    <location>
        <begin position="648"/>
        <end position="660"/>
    </location>
</feature>
<sequence length="796" mass="91243">MHTTGVLGSLTADQEARLQQLWMFLLNSFDSQEFFDNNNFSMSSIWPRSQSIDEPPLSPSSINTTISSGHRRVSLSSSKNTNVSNVSNFSNPFMTTGPNTPMTPGFPPTLPTSPTMNSELNVRRSQHQLSLKKLRRRTSLLSNGWKISNEKFSTEPSTPNALRRASTRRGSLTFQTQSLGGVNLRPSPQNTKVIQQVLASYKLTPDELRLGLLASLKHDHPDAMLLRFLRARKWDVGKAFVMLVAAVAWRTKKMHVDDDILPRGEIYALQQMRSFDRKESRKGWDFMKQFHMGKNIIHGVDRAGRPIIDIRVRLHRAEDQSVEVLERYIVHTIESVRMLLRPPFVETAILIFDMTDFSMTNMDYTPVKYFIKCIENLYPECLAAIILHKAPWFFSGIWKMIKTWMSDSLVSKVHFTKTLDDLERFIPRSNIPSDLGGTDDTYQYHYIEPDMNDRAENLSLDVHSPTREFLASQRERIAENFLEATRLWLQTIAMRDEIGLANQEARRAELIEELRLNFWKLDPFMRARCQLDREGIIVSDGIGTIEFYPHLRAVERRGRDTMEGEAVTSPSPESLMESLPESRINRNSQAGVGSGLLSPSSSTLGADENVEKVGQDMETENMTPKTPHPPLNFLDDATSISTDNHDHDDDDDDDDDDDHDESSTTRDEIMQEYMDDNYDDDYNDNDYDHHPSHQSLPYKQEPEYYPPPPQQPPPPLPVNNHFSASHKESEISYDLDDLDEEDEDEDIDDDDDDDEEEEEEEEEEEIEIHDAVTHRIAYPRGGGIVHRAAVRVINVR</sequence>
<dbReference type="SMART" id="SM00516">
    <property type="entry name" value="SEC14"/>
    <property type="match status" value="1"/>
</dbReference>
<gene>
    <name evidence="3" type="ORF">GQ26_0090140</name>
</gene>
<dbReference type="HOGENOM" id="CLU_353069_0_0_1"/>
<dbReference type="SMART" id="SM01100">
    <property type="entry name" value="CRAL_TRIO_N"/>
    <property type="match status" value="1"/>
</dbReference>
<evidence type="ECO:0000259" key="2">
    <source>
        <dbReference type="PROSITE" id="PS50191"/>
    </source>
</evidence>
<evidence type="ECO:0000256" key="1">
    <source>
        <dbReference type="SAM" id="MobiDB-lite"/>
    </source>
</evidence>
<feature type="compositionally biased region" description="Pro residues" evidence="1">
    <location>
        <begin position="704"/>
        <end position="717"/>
    </location>
</feature>
<organism evidence="3">
    <name type="scientific">Talaromyces marneffei PM1</name>
    <dbReference type="NCBI Taxonomy" id="1077442"/>
    <lineage>
        <taxon>Eukaryota</taxon>
        <taxon>Fungi</taxon>
        <taxon>Dikarya</taxon>
        <taxon>Ascomycota</taxon>
        <taxon>Pezizomycotina</taxon>
        <taxon>Eurotiomycetes</taxon>
        <taxon>Eurotiomycetidae</taxon>
        <taxon>Eurotiales</taxon>
        <taxon>Trichocomaceae</taxon>
        <taxon>Talaromyces</taxon>
        <taxon>Talaromyces sect. Talaromyces</taxon>
    </lineage>
</organism>
<dbReference type="InterPro" id="IPR052432">
    <property type="entry name" value="PITP/CRAL-TRIO"/>
</dbReference>
<protein>
    <submittedName>
        <fullName evidence="3">CRAL-TRIO domain-containing protein C3H8.02</fullName>
    </submittedName>
</protein>
<dbReference type="AlphaFoldDB" id="A0A093V9V6"/>
<dbReference type="PANTHER" id="PTHR46590:SF2">
    <property type="entry name" value="CRAL_TRIO DOMAIN PROTEIN (AFU_ORTHOLOGUE AFUA_4G13930)-RELATED"/>
    <property type="match status" value="1"/>
</dbReference>
<dbReference type="PANTHER" id="PTHR46590">
    <property type="entry name" value="PHOSPHATIDYLINOSITOL TRANSFER PROTEIN CSR1-RELATED"/>
    <property type="match status" value="1"/>
</dbReference>
<feature type="compositionally biased region" description="Acidic residues" evidence="1">
    <location>
        <begin position="731"/>
        <end position="767"/>
    </location>
</feature>
<feature type="compositionally biased region" description="Low complexity" evidence="1">
    <location>
        <begin position="569"/>
        <end position="582"/>
    </location>
</feature>
<dbReference type="EMBL" id="JPOX01000009">
    <property type="protein sequence ID" value="KFX49332.1"/>
    <property type="molecule type" value="Genomic_DNA"/>
</dbReference>
<dbReference type="Pfam" id="PF00650">
    <property type="entry name" value="CRAL_TRIO"/>
    <property type="match status" value="1"/>
</dbReference>
<feature type="domain" description="CRAL-TRIO" evidence="2">
    <location>
        <begin position="297"/>
        <end position="443"/>
    </location>
</feature>
<dbReference type="Pfam" id="PF03765">
    <property type="entry name" value="CRAL_TRIO_N"/>
    <property type="match status" value="1"/>
</dbReference>
<feature type="region of interest" description="Disordered" evidence="1">
    <location>
        <begin position="558"/>
        <end position="606"/>
    </location>
</feature>
<dbReference type="InterPro" id="IPR011074">
    <property type="entry name" value="CRAL/TRIO_N_dom"/>
</dbReference>
<dbReference type="EMBL" id="JPOX01000009">
    <property type="protein sequence ID" value="KFX49331.1"/>
    <property type="molecule type" value="Genomic_DNA"/>
</dbReference>
<dbReference type="CDD" id="cd00170">
    <property type="entry name" value="SEC14"/>
    <property type="match status" value="1"/>
</dbReference>
<dbReference type="SUPFAM" id="SSF52087">
    <property type="entry name" value="CRAL/TRIO domain"/>
    <property type="match status" value="1"/>
</dbReference>
<name>A0A093V9V6_TALMA</name>